<gene>
    <name evidence="2" type="ORF">GS601_04880</name>
</gene>
<sequence>MSTTQPRSNTQLFQPAIAWLVILSFSLFVAAGIALNLGRILVLAYPIACLVVGAFLYFRYPILYIGFTWWIWFLSAFLRRVIEMPIGLSEPSPILLAPFFVTFVSVVTLARQLPVALYGTGLPFILCLASVCYGGFIGLMSLSIPSVIVALLNWLSPILFGFHLFANWRQFPAYRQVTQRVFVWGVLVMGLYGIVQFLIAPPWDRFWLENITEQAFGTPNPLGIRVFSTMQSPQPFAATIVAGLFLLLAAKTPLKFPASAVGYLALLLSLARSAWLSWFVGIVVLLPSLKPRLQMRLLVTLLTMMLLVLPLATIEPFSTVIGSRLQTLGSGGDDISVAERQQGYNRLLGEALVQIKGQGLGYAIADDSIGSNDSGVLTILLNLGWVGTLPYMGGLLLLMISILQSREAAFDPFVSAARAIAIATFSQFSLNNVILSVFGMVLWGFVGLSLAARLYYAKQRQSSHQELLENRNSFSN</sequence>
<proteinExistence type="predicted"/>
<dbReference type="AlphaFoldDB" id="A0A8J7Z2J1"/>
<feature type="transmembrane region" description="Helical" evidence="1">
    <location>
        <begin position="376"/>
        <end position="398"/>
    </location>
</feature>
<organism evidence="2 3">
    <name type="scientific">Myxacorys almedinensis A</name>
    <dbReference type="NCBI Taxonomy" id="2690445"/>
    <lineage>
        <taxon>Bacteria</taxon>
        <taxon>Bacillati</taxon>
        <taxon>Cyanobacteriota</taxon>
        <taxon>Cyanophyceae</taxon>
        <taxon>Leptolyngbyales</taxon>
        <taxon>Leptolyngbyaceae</taxon>
        <taxon>Myxacorys</taxon>
        <taxon>Myxacorys almedinensis</taxon>
    </lineage>
</organism>
<dbReference type="PANTHER" id="PTHR37422:SF13">
    <property type="entry name" value="LIPOPOLYSACCHARIDE BIOSYNTHESIS PROTEIN PA4999-RELATED"/>
    <property type="match status" value="1"/>
</dbReference>
<dbReference type="GO" id="GO:0016874">
    <property type="term" value="F:ligase activity"/>
    <property type="evidence" value="ECO:0007669"/>
    <property type="project" value="UniProtKB-KW"/>
</dbReference>
<protein>
    <submittedName>
        <fullName evidence="2">O-antigen ligase domain-containing protein</fullName>
    </submittedName>
</protein>
<dbReference type="Proteomes" id="UP000646053">
    <property type="component" value="Unassembled WGS sequence"/>
</dbReference>
<reference evidence="2" key="1">
    <citation type="submission" date="2019-12" db="EMBL/GenBank/DDBJ databases">
        <title>High-Quality draft genome sequences of three cyanobacteria isolated from the limestone walls of the Old Cathedral of Coimbra.</title>
        <authorList>
            <person name="Tiago I."/>
            <person name="Soares F."/>
            <person name="Portugal A."/>
        </authorList>
    </citation>
    <scope>NUCLEOTIDE SEQUENCE</scope>
    <source>
        <strain evidence="2">A</strain>
    </source>
</reference>
<dbReference type="PANTHER" id="PTHR37422">
    <property type="entry name" value="TEICHURONIC ACID BIOSYNTHESIS PROTEIN TUAE"/>
    <property type="match status" value="1"/>
</dbReference>
<feature type="transmembrane region" description="Helical" evidence="1">
    <location>
        <begin position="297"/>
        <end position="314"/>
    </location>
</feature>
<dbReference type="RefSeq" id="WP_162422143.1">
    <property type="nucleotide sequence ID" value="NZ_WVIE01000004.1"/>
</dbReference>
<feature type="transmembrane region" description="Helical" evidence="1">
    <location>
        <begin position="181"/>
        <end position="200"/>
    </location>
</feature>
<evidence type="ECO:0000313" key="3">
    <source>
        <dbReference type="Proteomes" id="UP000646053"/>
    </source>
</evidence>
<name>A0A8J7Z2J1_9CYAN</name>
<feature type="transmembrane region" description="Helical" evidence="1">
    <location>
        <begin position="260"/>
        <end position="285"/>
    </location>
</feature>
<accession>A0A8J7Z2J1</accession>
<evidence type="ECO:0000313" key="2">
    <source>
        <dbReference type="EMBL" id="NDJ16631.1"/>
    </source>
</evidence>
<keyword evidence="1" id="KW-1133">Transmembrane helix</keyword>
<dbReference type="EMBL" id="WVIE01000004">
    <property type="protein sequence ID" value="NDJ16631.1"/>
    <property type="molecule type" value="Genomic_DNA"/>
</dbReference>
<feature type="transmembrane region" description="Helical" evidence="1">
    <location>
        <begin position="434"/>
        <end position="456"/>
    </location>
</feature>
<feature type="transmembrane region" description="Helical" evidence="1">
    <location>
        <begin position="94"/>
        <end position="110"/>
    </location>
</feature>
<keyword evidence="3" id="KW-1185">Reference proteome</keyword>
<feature type="transmembrane region" description="Helical" evidence="1">
    <location>
        <begin position="147"/>
        <end position="166"/>
    </location>
</feature>
<keyword evidence="1" id="KW-0472">Membrane</keyword>
<keyword evidence="1" id="KW-0812">Transmembrane</keyword>
<dbReference type="InterPro" id="IPR051533">
    <property type="entry name" value="WaaL-like"/>
</dbReference>
<keyword evidence="2" id="KW-0436">Ligase</keyword>
<evidence type="ECO:0000256" key="1">
    <source>
        <dbReference type="SAM" id="Phobius"/>
    </source>
</evidence>
<feature type="transmembrane region" description="Helical" evidence="1">
    <location>
        <begin position="235"/>
        <end position="254"/>
    </location>
</feature>
<comment type="caution">
    <text evidence="2">The sequence shown here is derived from an EMBL/GenBank/DDBJ whole genome shotgun (WGS) entry which is preliminary data.</text>
</comment>
<feature type="transmembrane region" description="Helical" evidence="1">
    <location>
        <begin position="116"/>
        <end position="140"/>
    </location>
</feature>
<feature type="transmembrane region" description="Helical" evidence="1">
    <location>
        <begin position="12"/>
        <end position="33"/>
    </location>
</feature>